<accession>A0A2G7FTN5</accession>
<evidence type="ECO:0000313" key="1">
    <source>
        <dbReference type="EMBL" id="PIG83906.1"/>
    </source>
</evidence>
<dbReference type="Proteomes" id="UP000231358">
    <property type="component" value="Unassembled WGS sequence"/>
</dbReference>
<gene>
    <name evidence="1" type="ORF">AARAC_001824</name>
</gene>
<organism evidence="1 2">
    <name type="scientific">Aspergillus arachidicola</name>
    <dbReference type="NCBI Taxonomy" id="656916"/>
    <lineage>
        <taxon>Eukaryota</taxon>
        <taxon>Fungi</taxon>
        <taxon>Dikarya</taxon>
        <taxon>Ascomycota</taxon>
        <taxon>Pezizomycotina</taxon>
        <taxon>Eurotiomycetes</taxon>
        <taxon>Eurotiomycetidae</taxon>
        <taxon>Eurotiales</taxon>
        <taxon>Aspergillaceae</taxon>
        <taxon>Aspergillus</taxon>
        <taxon>Aspergillus subgen. Circumdati</taxon>
    </lineage>
</organism>
<dbReference type="EMBL" id="NEXV01000422">
    <property type="protein sequence ID" value="PIG83906.1"/>
    <property type="molecule type" value="Genomic_DNA"/>
</dbReference>
<comment type="caution">
    <text evidence="1">The sequence shown here is derived from an EMBL/GenBank/DDBJ whole genome shotgun (WGS) entry which is preliminary data.</text>
</comment>
<protein>
    <submittedName>
        <fullName evidence="1">Uncharacterized protein</fullName>
    </submittedName>
</protein>
<sequence length="107" mass="12210">MAKHLETQTAFLQPRQVGIYLYYEVPRDPRKTRVGLRMETLFEHILFAPQLGFGFFKTPSIYYLVRSRCADPSIVSDLESLGNFVVDADILISSRSSHGCGDLPEVW</sequence>
<dbReference type="AlphaFoldDB" id="A0A2G7FTN5"/>
<proteinExistence type="predicted"/>
<reference evidence="1 2" key="1">
    <citation type="submission" date="2017-05" db="EMBL/GenBank/DDBJ databases">
        <title>Genome sequence for an aflatoxigenic pathogen of Argentinian peanut, Aspergillus arachidicola.</title>
        <authorList>
            <person name="Moore G."/>
            <person name="Beltz S.B."/>
            <person name="Mack B.M."/>
        </authorList>
    </citation>
    <scope>NUCLEOTIDE SEQUENCE [LARGE SCALE GENOMIC DNA]</scope>
    <source>
        <strain evidence="1 2">CBS 117610</strain>
    </source>
</reference>
<keyword evidence="2" id="KW-1185">Reference proteome</keyword>
<evidence type="ECO:0000313" key="2">
    <source>
        <dbReference type="Proteomes" id="UP000231358"/>
    </source>
</evidence>
<name>A0A2G7FTN5_9EURO</name>